<dbReference type="EMBL" id="RSED01000003">
    <property type="protein sequence ID" value="RRS05405.1"/>
    <property type="molecule type" value="Genomic_DNA"/>
</dbReference>
<dbReference type="Proteomes" id="UP000269265">
    <property type="component" value="Unassembled WGS sequence"/>
</dbReference>
<dbReference type="AlphaFoldDB" id="A0A3R8T3N0"/>
<dbReference type="SUPFAM" id="SSF46689">
    <property type="entry name" value="Homeodomain-like"/>
    <property type="match status" value="1"/>
</dbReference>
<dbReference type="Pfam" id="PF17940">
    <property type="entry name" value="TetR_C_31"/>
    <property type="match status" value="1"/>
</dbReference>
<name>A0A3R8T3N0_9BURK</name>
<evidence type="ECO:0000313" key="2">
    <source>
        <dbReference type="EMBL" id="RRS05405.1"/>
    </source>
</evidence>
<comment type="caution">
    <text evidence="2">The sequence shown here is derived from an EMBL/GenBank/DDBJ whole genome shotgun (WGS) entry which is preliminary data.</text>
</comment>
<sequence>MEQERKTLIADAAISLLGSVGARGLTHRAVDAQARIPTGSTSFYCRSRLDLLRLALQRHAELDLADLALDAERMQDAQWSTHHLLDLLEHRIDDWLSAPKRGRLVARFELFLLASREPELAAILDAHRAHFLQVALAALQRAGVAHAEAVAPLLVMAIDGLLLDRVREHGHARPATRHRDLLQRVIEG</sequence>
<keyword evidence="3" id="KW-1185">Reference proteome</keyword>
<accession>A0A3R8T3N0</accession>
<organism evidence="2 3">
    <name type="scientific">Aquabacterium soli</name>
    <dbReference type="NCBI Taxonomy" id="2493092"/>
    <lineage>
        <taxon>Bacteria</taxon>
        <taxon>Pseudomonadati</taxon>
        <taxon>Pseudomonadota</taxon>
        <taxon>Betaproteobacteria</taxon>
        <taxon>Burkholderiales</taxon>
        <taxon>Aquabacterium</taxon>
    </lineage>
</organism>
<dbReference type="OrthoDB" id="8920878at2"/>
<protein>
    <recommendedName>
        <fullName evidence="1">Tetracyclin repressor-like C-terminal group 31 domain-containing protein</fullName>
    </recommendedName>
</protein>
<dbReference type="RefSeq" id="WP_125241974.1">
    <property type="nucleotide sequence ID" value="NZ_RSED01000003.1"/>
</dbReference>
<proteinExistence type="predicted"/>
<evidence type="ECO:0000259" key="1">
    <source>
        <dbReference type="Pfam" id="PF17940"/>
    </source>
</evidence>
<dbReference type="InterPro" id="IPR041583">
    <property type="entry name" value="TetR_C_31"/>
</dbReference>
<dbReference type="Gene3D" id="1.10.357.10">
    <property type="entry name" value="Tetracycline Repressor, domain 2"/>
    <property type="match status" value="1"/>
</dbReference>
<dbReference type="InterPro" id="IPR009057">
    <property type="entry name" value="Homeodomain-like_sf"/>
</dbReference>
<reference evidence="2 3" key="1">
    <citation type="submission" date="2018-12" db="EMBL/GenBank/DDBJ databases">
        <title>The whole draft genome of Aquabacterium sp. SJQ9.</title>
        <authorList>
            <person name="Sun L."/>
            <person name="Gao X."/>
            <person name="Chen W."/>
            <person name="Huang K."/>
        </authorList>
    </citation>
    <scope>NUCLEOTIDE SEQUENCE [LARGE SCALE GENOMIC DNA]</scope>
    <source>
        <strain evidence="2 3">SJQ9</strain>
    </source>
</reference>
<gene>
    <name evidence="2" type="ORF">EIP75_04120</name>
</gene>
<feature type="domain" description="Tetracyclin repressor-like C-terminal group 31" evidence="1">
    <location>
        <begin position="82"/>
        <end position="187"/>
    </location>
</feature>
<evidence type="ECO:0000313" key="3">
    <source>
        <dbReference type="Proteomes" id="UP000269265"/>
    </source>
</evidence>